<feature type="domain" description="Peptidase S9 prolyl oligopeptidase catalytic" evidence="8">
    <location>
        <begin position="487"/>
        <end position="688"/>
    </location>
</feature>
<dbReference type="InterPro" id="IPR001375">
    <property type="entry name" value="Peptidase_S9_cat"/>
</dbReference>
<dbReference type="InterPro" id="IPR011042">
    <property type="entry name" value="6-blade_b-propeller_TolB-like"/>
</dbReference>
<evidence type="ECO:0000256" key="7">
    <source>
        <dbReference type="SAM" id="SignalP"/>
    </source>
</evidence>
<dbReference type="PANTHER" id="PTHR42776">
    <property type="entry name" value="SERINE PEPTIDASE S9 FAMILY MEMBER"/>
    <property type="match status" value="1"/>
</dbReference>
<dbReference type="GO" id="GO:0004177">
    <property type="term" value="F:aminopeptidase activity"/>
    <property type="evidence" value="ECO:0007669"/>
    <property type="project" value="UniProtKB-KW"/>
</dbReference>
<comment type="caution">
    <text evidence="9">The sequence shown here is derived from an EMBL/GenBank/DDBJ whole genome shotgun (WGS) entry which is preliminary data.</text>
</comment>
<dbReference type="GO" id="GO:0006508">
    <property type="term" value="P:proteolysis"/>
    <property type="evidence" value="ECO:0007669"/>
    <property type="project" value="InterPro"/>
</dbReference>
<dbReference type="InterPro" id="IPR029058">
    <property type="entry name" value="AB_hydrolase_fold"/>
</dbReference>
<evidence type="ECO:0000256" key="5">
    <source>
        <dbReference type="ARBA" id="ARBA00032596"/>
    </source>
</evidence>
<sequence>MKRNLLSLVLIFIFFQTMAQSIADFLSVPFPSAFTVSNDGKRLAWVFNDKGERNIFLADSPGYQTVKLTDFKGDNGLDISNLIFSPDGRNLVFVRGNAKNRQGEPANPALLQENTEQQIYILDLRTKEVKFLARGNSPLFHPDGSKMVYLQGGKVYLRNIQGTPSSTVPLFTNRGSVSQLTWSPDGKRLAFTSDRIDHAFVGIYDLEQQKLSYPETGMDHDGYPSWSPDGKYLAYLRVPHIHNLILFKSIKTANPWSIRVLDMDSMEAKEVFRADEGIGSVMVADIPAQNERLWWTGSQELVFPWEKNGWVQLYAVQIGNGKVQRLTPGSGMVEKVQTSLHADELLLTTNTLKISGRQLIRLDLKDKSTKLIADLSSNHWSPLRTVDGIAYFSSSFQKPAWPMILMEDGEKMLAENLFPKNFPGQLSKPELIDIRAKDGFVSHAYLYKPKDYQEGKQYPAVIFLHGGSRRQMLDGFNYSIYYSNADAMQQYFASQGFVALTLNYRSGIGYGIHFREAENYGAGGASEVADVMAAADYLVARPDVDPSKIIPWGGSYGGYLTAHALAQAPGKYLLGVDIHGVHDWNNVIPTFNSWYKPEKYPEIAALAFQSSPMFHVKNWKEPVLLISGDDDRNVVFSESVELLEVLRKQGVEVEQLVFPDEVHSFLLHRNWIQAYEAAFEFIQKHIQKR</sequence>
<evidence type="ECO:0000313" key="9">
    <source>
        <dbReference type="EMBL" id="PSL04349.1"/>
    </source>
</evidence>
<keyword evidence="9" id="KW-0031">Aminopeptidase</keyword>
<dbReference type="GO" id="GO:0004252">
    <property type="term" value="F:serine-type endopeptidase activity"/>
    <property type="evidence" value="ECO:0007669"/>
    <property type="project" value="InterPro"/>
</dbReference>
<keyword evidence="1" id="KW-0378">Hydrolase</keyword>
<keyword evidence="10" id="KW-1185">Reference proteome</keyword>
<dbReference type="RefSeq" id="WP_106567255.1">
    <property type="nucleotide sequence ID" value="NZ_PYGF01000005.1"/>
</dbReference>
<evidence type="ECO:0000256" key="3">
    <source>
        <dbReference type="ARBA" id="ARBA00022990"/>
    </source>
</evidence>
<dbReference type="Proteomes" id="UP000240708">
    <property type="component" value="Unassembled WGS sequence"/>
</dbReference>
<keyword evidence="2" id="KW-0720">Serine protease</keyword>
<dbReference type="PANTHER" id="PTHR42776:SF27">
    <property type="entry name" value="DIPEPTIDYL PEPTIDASE FAMILY MEMBER 6"/>
    <property type="match status" value="1"/>
</dbReference>
<evidence type="ECO:0000313" key="10">
    <source>
        <dbReference type="Proteomes" id="UP000240708"/>
    </source>
</evidence>
<comment type="function">
    <text evidence="6">This enzyme catalyzes the hydrolysis of the N-terminal peptide bond of an N-acetylated peptide to generate an N-acetylated amino acid and a peptide with a free N-terminus. It preferentially cleaves off Ac-Ala, Ac-Met and Ac-Ser. Also, involved in the degradation of oxidized and glycated proteins.</text>
</comment>
<proteinExistence type="predicted"/>
<dbReference type="OrthoDB" id="9812921at2"/>
<evidence type="ECO:0000256" key="2">
    <source>
        <dbReference type="ARBA" id="ARBA00022825"/>
    </source>
</evidence>
<keyword evidence="3" id="KW-0007">Acetylation</keyword>
<reference evidence="9 10" key="1">
    <citation type="submission" date="2018-03" db="EMBL/GenBank/DDBJ databases">
        <title>Genomic Encyclopedia of Archaeal and Bacterial Type Strains, Phase II (KMG-II): from individual species to whole genera.</title>
        <authorList>
            <person name="Goeker M."/>
        </authorList>
    </citation>
    <scope>NUCLEOTIDE SEQUENCE [LARGE SCALE GENOMIC DNA]</scope>
    <source>
        <strain evidence="9 10">DSM 28057</strain>
    </source>
</reference>
<keyword evidence="7" id="KW-0732">Signal</keyword>
<dbReference type="AlphaFoldDB" id="A0A2P8E4G0"/>
<dbReference type="Gene3D" id="3.40.50.1820">
    <property type="entry name" value="alpha/beta hydrolase"/>
    <property type="match status" value="1"/>
</dbReference>
<dbReference type="Pfam" id="PF07676">
    <property type="entry name" value="PD40"/>
    <property type="match status" value="2"/>
</dbReference>
<dbReference type="Gene3D" id="2.120.10.30">
    <property type="entry name" value="TolB, C-terminal domain"/>
    <property type="match status" value="2"/>
</dbReference>
<evidence type="ECO:0000256" key="1">
    <source>
        <dbReference type="ARBA" id="ARBA00022801"/>
    </source>
</evidence>
<feature type="signal peptide" evidence="7">
    <location>
        <begin position="1"/>
        <end position="19"/>
    </location>
</feature>
<keyword evidence="9" id="KW-0645">Protease</keyword>
<accession>A0A2P8E4G0</accession>
<dbReference type="Pfam" id="PF00326">
    <property type="entry name" value="Peptidase_S9"/>
    <property type="match status" value="1"/>
</dbReference>
<dbReference type="PROSITE" id="PS00708">
    <property type="entry name" value="PRO_ENDOPEP_SER"/>
    <property type="match status" value="1"/>
</dbReference>
<dbReference type="SUPFAM" id="SSF82171">
    <property type="entry name" value="DPP6 N-terminal domain-like"/>
    <property type="match status" value="1"/>
</dbReference>
<dbReference type="SUPFAM" id="SSF53474">
    <property type="entry name" value="alpha/beta-Hydrolases"/>
    <property type="match status" value="1"/>
</dbReference>
<gene>
    <name evidence="9" type="ORF">CLV48_10590</name>
</gene>
<dbReference type="EMBL" id="PYGF01000005">
    <property type="protein sequence ID" value="PSL04349.1"/>
    <property type="molecule type" value="Genomic_DNA"/>
</dbReference>
<evidence type="ECO:0000256" key="6">
    <source>
        <dbReference type="ARBA" id="ARBA00045885"/>
    </source>
</evidence>
<feature type="chain" id="PRO_5015110539" description="Acyl-peptide hydrolase" evidence="7">
    <location>
        <begin position="20"/>
        <end position="689"/>
    </location>
</feature>
<evidence type="ECO:0000259" key="8">
    <source>
        <dbReference type="Pfam" id="PF00326"/>
    </source>
</evidence>
<name>A0A2P8E4G0_9BACT</name>
<protein>
    <recommendedName>
        <fullName evidence="5">Acyl-peptide hydrolase</fullName>
    </recommendedName>
    <alternativeName>
        <fullName evidence="4">Acylaminoacyl-peptidase</fullName>
    </alternativeName>
</protein>
<dbReference type="InterPro" id="IPR002471">
    <property type="entry name" value="Pept_S9_AS"/>
</dbReference>
<dbReference type="InterPro" id="IPR011659">
    <property type="entry name" value="WD40"/>
</dbReference>
<organism evidence="9 10">
    <name type="scientific">Cecembia rubra</name>
    <dbReference type="NCBI Taxonomy" id="1485585"/>
    <lineage>
        <taxon>Bacteria</taxon>
        <taxon>Pseudomonadati</taxon>
        <taxon>Bacteroidota</taxon>
        <taxon>Cytophagia</taxon>
        <taxon>Cytophagales</taxon>
        <taxon>Cyclobacteriaceae</taxon>
        <taxon>Cecembia</taxon>
    </lineage>
</organism>
<evidence type="ECO:0000256" key="4">
    <source>
        <dbReference type="ARBA" id="ARBA00032284"/>
    </source>
</evidence>